<reference evidence="3" key="2">
    <citation type="submission" date="2021-05" db="EMBL/GenBank/DDBJ databases">
        <authorList>
            <person name="Pain A."/>
        </authorList>
    </citation>
    <scope>NUCLEOTIDE SEQUENCE</scope>
    <source>
        <strain evidence="3">1802A</strain>
    </source>
</reference>
<comment type="caution">
    <text evidence="3">The sequence shown here is derived from an EMBL/GenBank/DDBJ whole genome shotgun (WGS) entry which is preliminary data.</text>
</comment>
<organism evidence="3 4">
    <name type="scientific">Babesia divergens</name>
    <dbReference type="NCBI Taxonomy" id="32595"/>
    <lineage>
        <taxon>Eukaryota</taxon>
        <taxon>Sar</taxon>
        <taxon>Alveolata</taxon>
        <taxon>Apicomplexa</taxon>
        <taxon>Aconoidasida</taxon>
        <taxon>Piroplasmida</taxon>
        <taxon>Babesiidae</taxon>
        <taxon>Babesia</taxon>
    </lineage>
</organism>
<evidence type="ECO:0000313" key="4">
    <source>
        <dbReference type="Proteomes" id="UP001195914"/>
    </source>
</evidence>
<evidence type="ECO:0000256" key="2">
    <source>
        <dbReference type="SAM" id="MobiDB-lite"/>
    </source>
</evidence>
<dbReference type="EMBL" id="JAHBMH010000062">
    <property type="protein sequence ID" value="KAK1934770.1"/>
    <property type="molecule type" value="Genomic_DNA"/>
</dbReference>
<dbReference type="Proteomes" id="UP001195914">
    <property type="component" value="Unassembled WGS sequence"/>
</dbReference>
<keyword evidence="1" id="KW-0175">Coiled coil</keyword>
<reference evidence="3" key="1">
    <citation type="journal article" date="2014" name="Nucleic Acids Res.">
        <title>The evolutionary dynamics of variant antigen genes in Babesia reveal a history of genomic innovation underlying host-parasite interaction.</title>
        <authorList>
            <person name="Jackson A.P."/>
            <person name="Otto T.D."/>
            <person name="Darby A."/>
            <person name="Ramaprasad A."/>
            <person name="Xia D."/>
            <person name="Echaide I.E."/>
            <person name="Farber M."/>
            <person name="Gahlot S."/>
            <person name="Gamble J."/>
            <person name="Gupta D."/>
            <person name="Gupta Y."/>
            <person name="Jackson L."/>
            <person name="Malandrin L."/>
            <person name="Malas T.B."/>
            <person name="Moussa E."/>
            <person name="Nair M."/>
            <person name="Reid A.J."/>
            <person name="Sanders M."/>
            <person name="Sharma J."/>
            <person name="Tracey A."/>
            <person name="Quail M.A."/>
            <person name="Weir W."/>
            <person name="Wastling J.M."/>
            <person name="Hall N."/>
            <person name="Willadsen P."/>
            <person name="Lingelbach K."/>
            <person name="Shiels B."/>
            <person name="Tait A."/>
            <person name="Berriman M."/>
            <person name="Allred D.R."/>
            <person name="Pain A."/>
        </authorList>
    </citation>
    <scope>NUCLEOTIDE SEQUENCE</scope>
    <source>
        <strain evidence="3">1802A</strain>
    </source>
</reference>
<proteinExistence type="predicted"/>
<sequence>MAMTQLDDIWIGLKSAMDDTDALYRSVQLGPKQMLKPGSATPKRRVRFGDIPAQHINGNLMHSTPVNAAGKGAKYSHKNANAQTTAATERPSWDQNAEYMTYATNSAFFRSLNVDFEGWTEAQRQQFYKLVSSAENHMHAESERLQREYSLQLERKLQYMRKEMAEARRSATDELAELRLDRERLSFDDVENRRALKLTKDSLQNLQKSYDNLMEECGIKSSEIIRLNAVVATTERSFLNLKQRTLQLENDLNEKLQQVESLHQDVANAYKQMEATSSNNTRTEHKLTCTMNDLKNTQEEVVHLKLDMEALQLNNQLILNEKDALQSKNRSLEREIAELTAEKLRLDARVQTLEDDTIASLRQQCKQLEEQLNAARMEAVACDKRQEVARLKRELESSQYQSGMFTEDNKALLKENAILTKQLQDLQKKMKDTDNELFQLRCKTHLMRQKGYQLPQPTIAPDHSSDVGNGTLKDQEASTAPEKPFRRDIFAPTMFNAPDPEAQEQIDALEGELTQLHLEKDRMISEMTRCHIGPMSPAAERRRHYLLECSVKETNKKMQEITESIRKLQVPI</sequence>
<protein>
    <submittedName>
        <fullName evidence="3">Uncharacterized protein</fullName>
    </submittedName>
</protein>
<feature type="coiled-coil region" evidence="1">
    <location>
        <begin position="245"/>
        <end position="385"/>
    </location>
</feature>
<feature type="coiled-coil region" evidence="1">
    <location>
        <begin position="150"/>
        <end position="216"/>
    </location>
</feature>
<evidence type="ECO:0000256" key="1">
    <source>
        <dbReference type="SAM" id="Coils"/>
    </source>
</evidence>
<name>A0AAD9GAF1_BABDI</name>
<keyword evidence="4" id="KW-1185">Reference proteome</keyword>
<dbReference type="AlphaFoldDB" id="A0AAD9GAF1"/>
<evidence type="ECO:0000313" key="3">
    <source>
        <dbReference type="EMBL" id="KAK1934770.1"/>
    </source>
</evidence>
<gene>
    <name evidence="3" type="ORF">X943_001216</name>
</gene>
<feature type="coiled-coil region" evidence="1">
    <location>
        <begin position="409"/>
        <end position="443"/>
    </location>
</feature>
<accession>A0AAD9GAF1</accession>
<feature type="region of interest" description="Disordered" evidence="2">
    <location>
        <begin position="455"/>
        <end position="484"/>
    </location>
</feature>